<evidence type="ECO:0000256" key="1">
    <source>
        <dbReference type="SAM" id="SignalP"/>
    </source>
</evidence>
<organism evidence="2 3">
    <name type="scientific">Artemisia annua</name>
    <name type="common">Sweet wormwood</name>
    <dbReference type="NCBI Taxonomy" id="35608"/>
    <lineage>
        <taxon>Eukaryota</taxon>
        <taxon>Viridiplantae</taxon>
        <taxon>Streptophyta</taxon>
        <taxon>Embryophyta</taxon>
        <taxon>Tracheophyta</taxon>
        <taxon>Spermatophyta</taxon>
        <taxon>Magnoliopsida</taxon>
        <taxon>eudicotyledons</taxon>
        <taxon>Gunneridae</taxon>
        <taxon>Pentapetalae</taxon>
        <taxon>asterids</taxon>
        <taxon>campanulids</taxon>
        <taxon>Asterales</taxon>
        <taxon>Asteraceae</taxon>
        <taxon>Asteroideae</taxon>
        <taxon>Anthemideae</taxon>
        <taxon>Artemisiinae</taxon>
        <taxon>Artemisia</taxon>
    </lineage>
</organism>
<dbReference type="PANTHER" id="PTHR36348">
    <property type="entry name" value="EXPRESSED PROTEIN"/>
    <property type="match status" value="1"/>
</dbReference>
<dbReference type="Proteomes" id="UP000245207">
    <property type="component" value="Unassembled WGS sequence"/>
</dbReference>
<dbReference type="STRING" id="35608.A0A2U1LDP8"/>
<dbReference type="OrthoDB" id="2020333at2759"/>
<proteinExistence type="predicted"/>
<dbReference type="EMBL" id="PKPP01009951">
    <property type="protein sequence ID" value="PWA47127.1"/>
    <property type="molecule type" value="Genomic_DNA"/>
</dbReference>
<name>A0A2U1LDP8_ARTAN</name>
<keyword evidence="1" id="KW-0732">Signal</keyword>
<feature type="signal peptide" evidence="1">
    <location>
        <begin position="1"/>
        <end position="20"/>
    </location>
</feature>
<evidence type="ECO:0000313" key="2">
    <source>
        <dbReference type="EMBL" id="PWA47127.1"/>
    </source>
</evidence>
<comment type="caution">
    <text evidence="2">The sequence shown here is derived from an EMBL/GenBank/DDBJ whole genome shotgun (WGS) entry which is preliminary data.</text>
</comment>
<feature type="chain" id="PRO_5015699567" evidence="1">
    <location>
        <begin position="21"/>
        <end position="128"/>
    </location>
</feature>
<accession>A0A2U1LDP8</accession>
<dbReference type="AlphaFoldDB" id="A0A2U1LDP8"/>
<evidence type="ECO:0000313" key="3">
    <source>
        <dbReference type="Proteomes" id="UP000245207"/>
    </source>
</evidence>
<sequence length="128" mass="14490">MAFFFPIFADLLLLKSLILGIINRGNIVCAANQEAEEAFKKTVEVDRLIGTLKNASDQELQKLVVENILAYNESFWIQLAARTETCKSEDDKQDLEELALSIMTIVWFATINFSSFCALCIKLHHETC</sequence>
<reference evidence="2 3" key="1">
    <citation type="journal article" date="2018" name="Mol. Plant">
        <title>The genome of Artemisia annua provides insight into the evolution of Asteraceae family and artemisinin biosynthesis.</title>
        <authorList>
            <person name="Shen Q."/>
            <person name="Zhang L."/>
            <person name="Liao Z."/>
            <person name="Wang S."/>
            <person name="Yan T."/>
            <person name="Shi P."/>
            <person name="Liu M."/>
            <person name="Fu X."/>
            <person name="Pan Q."/>
            <person name="Wang Y."/>
            <person name="Lv Z."/>
            <person name="Lu X."/>
            <person name="Zhang F."/>
            <person name="Jiang W."/>
            <person name="Ma Y."/>
            <person name="Chen M."/>
            <person name="Hao X."/>
            <person name="Li L."/>
            <person name="Tang Y."/>
            <person name="Lv G."/>
            <person name="Zhou Y."/>
            <person name="Sun X."/>
            <person name="Brodelius P.E."/>
            <person name="Rose J.K.C."/>
            <person name="Tang K."/>
        </authorList>
    </citation>
    <scope>NUCLEOTIDE SEQUENCE [LARGE SCALE GENOMIC DNA]</scope>
    <source>
        <strain evidence="3">cv. Huhao1</strain>
        <tissue evidence="2">Leaf</tissue>
    </source>
</reference>
<protein>
    <submittedName>
        <fullName evidence="2">Uncharacterized protein</fullName>
    </submittedName>
</protein>
<dbReference type="PANTHER" id="PTHR36348:SF1">
    <property type="entry name" value="EXPRESSED PROTEIN"/>
    <property type="match status" value="1"/>
</dbReference>
<keyword evidence="3" id="KW-1185">Reference proteome</keyword>
<gene>
    <name evidence="2" type="ORF">CTI12_AA474170</name>
</gene>